<dbReference type="Pfam" id="PF23559">
    <property type="entry name" value="WHD_DRP"/>
    <property type="match status" value="1"/>
</dbReference>
<evidence type="ECO:0000313" key="19">
    <source>
        <dbReference type="RefSeq" id="XP_071912862.1"/>
    </source>
</evidence>
<evidence type="ECO:0000313" key="18">
    <source>
        <dbReference type="RefSeq" id="XP_071912861.1"/>
    </source>
</evidence>
<evidence type="ECO:0000259" key="10">
    <source>
        <dbReference type="Pfam" id="PF23559"/>
    </source>
</evidence>
<name>A0ABM4UZY9_COFAR</name>
<dbReference type="RefSeq" id="XP_071912858.1">
    <property type="nucleotide sequence ID" value="XM_072056757.1"/>
</dbReference>
<dbReference type="RefSeq" id="XP_071912859.1">
    <property type="nucleotide sequence ID" value="XM_072056758.1"/>
</dbReference>
<evidence type="ECO:0000313" key="13">
    <source>
        <dbReference type="RefSeq" id="XP_071912856.1"/>
    </source>
</evidence>
<comment type="similarity">
    <text evidence="1">Belongs to the disease resistance NB-LRR family.</text>
</comment>
<dbReference type="Gene3D" id="1.20.5.4130">
    <property type="match status" value="1"/>
</dbReference>
<reference evidence="13 14" key="1">
    <citation type="submission" date="2025-05" db="UniProtKB">
        <authorList>
            <consortium name="RefSeq"/>
        </authorList>
    </citation>
    <scope>IDENTIFICATION</scope>
    <source>
        <tissue evidence="13 14">Leaves</tissue>
    </source>
</reference>
<evidence type="ECO:0000259" key="11">
    <source>
        <dbReference type="Pfam" id="PF25019"/>
    </source>
</evidence>
<dbReference type="Pfam" id="PF00931">
    <property type="entry name" value="NB-ARC"/>
    <property type="match status" value="1"/>
</dbReference>
<dbReference type="InterPro" id="IPR041118">
    <property type="entry name" value="Rx_N"/>
</dbReference>
<keyword evidence="12" id="KW-1185">Reference proteome</keyword>
<feature type="domain" description="Disease resistance protein winged helix" evidence="10">
    <location>
        <begin position="435"/>
        <end position="507"/>
    </location>
</feature>
<dbReference type="RefSeq" id="XP_071912861.1">
    <property type="nucleotide sequence ID" value="XM_072056760.1"/>
</dbReference>
<dbReference type="Proteomes" id="UP001652660">
    <property type="component" value="Chromosome 7c"/>
</dbReference>
<dbReference type="Gene3D" id="1.10.8.430">
    <property type="entry name" value="Helical domain of apoptotic protease-activating factors"/>
    <property type="match status" value="1"/>
</dbReference>
<dbReference type="InterPro" id="IPR027417">
    <property type="entry name" value="P-loop_NTPase"/>
</dbReference>
<dbReference type="PANTHER" id="PTHR36766">
    <property type="entry name" value="PLANT BROAD-SPECTRUM MILDEW RESISTANCE PROTEIN RPW8"/>
    <property type="match status" value="1"/>
</dbReference>
<dbReference type="InterPro" id="IPR038005">
    <property type="entry name" value="RX-like_CC"/>
</dbReference>
<evidence type="ECO:0000256" key="7">
    <source>
        <dbReference type="SAM" id="MobiDB-lite"/>
    </source>
</evidence>
<dbReference type="InterPro" id="IPR042197">
    <property type="entry name" value="Apaf_helical"/>
</dbReference>
<feature type="domain" description="NB-ARC" evidence="8">
    <location>
        <begin position="182"/>
        <end position="350"/>
    </location>
</feature>
<feature type="compositionally biased region" description="Polar residues" evidence="7">
    <location>
        <begin position="1016"/>
        <end position="1029"/>
    </location>
</feature>
<keyword evidence="2" id="KW-0433">Leucine-rich repeat</keyword>
<keyword evidence="6" id="KW-0067">ATP-binding</keyword>
<feature type="domain" description="Disease resistance N-terminal" evidence="9">
    <location>
        <begin position="10"/>
        <end position="95"/>
    </location>
</feature>
<evidence type="ECO:0000313" key="16">
    <source>
        <dbReference type="RefSeq" id="XP_071912859.1"/>
    </source>
</evidence>
<evidence type="ECO:0000313" key="14">
    <source>
        <dbReference type="RefSeq" id="XP_071912857.1"/>
    </source>
</evidence>
<dbReference type="RefSeq" id="XP_071912862.1">
    <property type="nucleotide sequence ID" value="XM_072056761.1"/>
</dbReference>
<organism evidence="12 18">
    <name type="scientific">Coffea arabica</name>
    <name type="common">Arabian coffee</name>
    <dbReference type="NCBI Taxonomy" id="13443"/>
    <lineage>
        <taxon>Eukaryota</taxon>
        <taxon>Viridiplantae</taxon>
        <taxon>Streptophyta</taxon>
        <taxon>Embryophyta</taxon>
        <taxon>Tracheophyta</taxon>
        <taxon>Spermatophyta</taxon>
        <taxon>Magnoliopsida</taxon>
        <taxon>eudicotyledons</taxon>
        <taxon>Gunneridae</taxon>
        <taxon>Pentapetalae</taxon>
        <taxon>asterids</taxon>
        <taxon>lamiids</taxon>
        <taxon>Gentianales</taxon>
        <taxon>Rubiaceae</taxon>
        <taxon>Ixoroideae</taxon>
        <taxon>Gardenieae complex</taxon>
        <taxon>Bertiereae - Coffeeae clade</taxon>
        <taxon>Coffeeae</taxon>
        <taxon>Coffea</taxon>
    </lineage>
</organism>
<dbReference type="InterPro" id="IPR036388">
    <property type="entry name" value="WH-like_DNA-bd_sf"/>
</dbReference>
<dbReference type="InterPro" id="IPR002182">
    <property type="entry name" value="NB-ARC"/>
</dbReference>
<dbReference type="RefSeq" id="XP_071912860.1">
    <property type="nucleotide sequence ID" value="XM_072056759.1"/>
</dbReference>
<dbReference type="GeneID" id="113699016"/>
<evidence type="ECO:0000313" key="12">
    <source>
        <dbReference type="Proteomes" id="UP001652660"/>
    </source>
</evidence>
<protein>
    <submittedName>
        <fullName evidence="13 14">Disease resistance protein RGA3</fullName>
    </submittedName>
</protein>
<dbReference type="SUPFAM" id="SSF52540">
    <property type="entry name" value="P-loop containing nucleoside triphosphate hydrolases"/>
    <property type="match status" value="1"/>
</dbReference>
<evidence type="ECO:0000256" key="3">
    <source>
        <dbReference type="ARBA" id="ARBA00022737"/>
    </source>
</evidence>
<evidence type="ECO:0000256" key="2">
    <source>
        <dbReference type="ARBA" id="ARBA00022614"/>
    </source>
</evidence>
<dbReference type="InterPro" id="IPR056789">
    <property type="entry name" value="LRR_R13L1-DRL21"/>
</dbReference>
<evidence type="ECO:0000259" key="8">
    <source>
        <dbReference type="Pfam" id="PF00931"/>
    </source>
</evidence>
<evidence type="ECO:0000313" key="15">
    <source>
        <dbReference type="RefSeq" id="XP_071912858.1"/>
    </source>
</evidence>
<evidence type="ECO:0000313" key="17">
    <source>
        <dbReference type="RefSeq" id="XP_071912860.1"/>
    </source>
</evidence>
<evidence type="ECO:0000256" key="6">
    <source>
        <dbReference type="ARBA" id="ARBA00022840"/>
    </source>
</evidence>
<evidence type="ECO:0000256" key="5">
    <source>
        <dbReference type="ARBA" id="ARBA00022821"/>
    </source>
</evidence>
<keyword evidence="3" id="KW-0677">Repeat</keyword>
<accession>A0ABM4UZY9</accession>
<keyword evidence="5" id="KW-0611">Plant defense</keyword>
<keyword evidence="4" id="KW-0547">Nucleotide-binding</keyword>
<sequence length="1037" mass="117310">MADPVIGATIQVTLERALSLASDRIGLLVGFKKDVASMTRSLGFIKDVLADAEEKQNQSRGVQRWLKCLEEVAYDAQNVLDELHYESLHHQVESRIRPKRKVCCFFSFSNINLAFRWRMASKVRDIKLKLNDINQQANGLGLVSRLGMTAALPAAVGDARNRQTDSVLVPIIGRADDESNIVKILLSPSKKVVSVLPIIGMGGLGKTTLAKSIYNNQQIDGHFNKKIWVCVSKKVPIVELFKLILLQVTEEKVEVKDRNVIVGKIRNHLGGERYFLVLDDVWDDDQALWDDFFTTLKGLNPTNGTWCLVTTRLGLVAHSVSGALMMENEPYALGRLPDDHCWSILKEKAVGGQEEPDVLKAIKERVIKRCDGLPLAASVIGGLLRLNRKEEWRSILENRLLSLSGDGDRVMQILQLSFDNLPSPAIKKCFAYCSIFPNDAEMEGDMLIELWMAEGFLQVDLKNRTMVNKTMEEIGEYYLEILLQSSLLEEIRRHGERYYKMHDMVHEVSKSIMSKSTKFINSETGSGDNSNQVRCLVIDSFGEDTINLFESRSNLLHTLFLSQGSLSDDMLMKLKNLHVLNLSGAKHQNLPISIGKLIHLRHINFEGSRSETLPESVCKLYNLQTLRLNSLALKVLPKGTRDLISLRHLHYYTYNEEFQMPLEMGRLTCLQTLAFFKVGREKGRRIGELGSLKNLKGNLEIHNLHLVKDRKGAEEAKLSEKANLFSLRLKWARPWHREGHNYNDEKVLDCLRPHPNLEELVIENFMGDQFPRWLVDLPTATTLPKLASLTFNCCNRCRELLPLQNFRSLKELVITNCGGLTNLPGDMLHSCASLQKLRVTYCYNLFSFPLDLQQMPSLLELGLWKCPKLKTSTTPKGFGFLTSLRKLVIGPFSDDGDDHENSSIYNEFDWSGLISSSSFSSSSALRELELFGLPHMESLPPQIQYLTTLTSLTLVVFGGIKALPDWFGNFAALEDVHLWFFKELGHLPSEDAMRSLTKLKRLEVYGSPLLKERCTPESSGPDSQWSKVSHIQDLRIS</sequence>
<dbReference type="CDD" id="cd14798">
    <property type="entry name" value="RX-CC_like"/>
    <property type="match status" value="1"/>
</dbReference>
<dbReference type="Pfam" id="PF18052">
    <property type="entry name" value="Rx_N"/>
    <property type="match status" value="1"/>
</dbReference>
<evidence type="ECO:0000259" key="9">
    <source>
        <dbReference type="Pfam" id="PF18052"/>
    </source>
</evidence>
<dbReference type="PRINTS" id="PR00364">
    <property type="entry name" value="DISEASERSIST"/>
</dbReference>
<dbReference type="RefSeq" id="XP_071912857.1">
    <property type="nucleotide sequence ID" value="XM_072056756.1"/>
</dbReference>
<dbReference type="Gene3D" id="1.10.10.10">
    <property type="entry name" value="Winged helix-like DNA-binding domain superfamily/Winged helix DNA-binding domain"/>
    <property type="match status" value="1"/>
</dbReference>
<dbReference type="Pfam" id="PF25019">
    <property type="entry name" value="LRR_R13L1-DRL21"/>
    <property type="match status" value="1"/>
</dbReference>
<dbReference type="Gene3D" id="3.80.10.10">
    <property type="entry name" value="Ribonuclease Inhibitor"/>
    <property type="match status" value="2"/>
</dbReference>
<feature type="region of interest" description="Disordered" evidence="7">
    <location>
        <begin position="1013"/>
        <end position="1037"/>
    </location>
</feature>
<dbReference type="InterPro" id="IPR058922">
    <property type="entry name" value="WHD_DRP"/>
</dbReference>
<feature type="domain" description="R13L1/DRL21-like LRR repeat region" evidence="11">
    <location>
        <begin position="686"/>
        <end position="817"/>
    </location>
</feature>
<dbReference type="PANTHER" id="PTHR36766:SF70">
    <property type="entry name" value="DISEASE RESISTANCE PROTEIN RGA4"/>
    <property type="match status" value="1"/>
</dbReference>
<evidence type="ECO:0000256" key="1">
    <source>
        <dbReference type="ARBA" id="ARBA00008894"/>
    </source>
</evidence>
<dbReference type="InterPro" id="IPR032675">
    <property type="entry name" value="LRR_dom_sf"/>
</dbReference>
<dbReference type="RefSeq" id="XP_071912856.1">
    <property type="nucleotide sequence ID" value="XM_072056755.1"/>
</dbReference>
<dbReference type="Gene3D" id="3.40.50.300">
    <property type="entry name" value="P-loop containing nucleotide triphosphate hydrolases"/>
    <property type="match status" value="1"/>
</dbReference>
<proteinExistence type="inferred from homology"/>
<gene>
    <name evidence="13 14 15 16 17 18 19" type="primary">LOC113699016</name>
</gene>
<evidence type="ECO:0000256" key="4">
    <source>
        <dbReference type="ARBA" id="ARBA00022741"/>
    </source>
</evidence>
<dbReference type="SUPFAM" id="SSF52058">
    <property type="entry name" value="L domain-like"/>
    <property type="match status" value="2"/>
</dbReference>